<reference evidence="6" key="1">
    <citation type="submission" date="2022-11" db="EMBL/GenBank/DDBJ databases">
        <title>Genomic repertoires linked with pathogenic potency of arthritogenic Prevotella copri isolated from the gut of rheumatoid arthritis patients.</title>
        <authorList>
            <person name="Nii T."/>
            <person name="Maeda Y."/>
            <person name="Motooka D."/>
            <person name="Naito M."/>
            <person name="Matsumoto Y."/>
            <person name="Ogawa T."/>
            <person name="Oguro-Igashira E."/>
            <person name="Kishikawa T."/>
            <person name="Yamashita M."/>
            <person name="Koizumi S."/>
            <person name="Kurakawa T."/>
            <person name="Okumura R."/>
            <person name="Kayama H."/>
            <person name="Murakami M."/>
            <person name="Sakaguchi T."/>
            <person name="Das B."/>
            <person name="Nakamura S."/>
            <person name="Okada Y."/>
            <person name="Kumanogoh A."/>
            <person name="Takeda K."/>
        </authorList>
    </citation>
    <scope>NUCLEOTIDE SEQUENCE</scope>
    <source>
        <strain evidence="6">N016-13</strain>
    </source>
</reference>
<evidence type="ECO:0000259" key="4">
    <source>
        <dbReference type="Pfam" id="PF07804"/>
    </source>
</evidence>
<dbReference type="GO" id="GO:0005829">
    <property type="term" value="C:cytosol"/>
    <property type="evidence" value="ECO:0007669"/>
    <property type="project" value="TreeGrafter"/>
</dbReference>
<protein>
    <submittedName>
        <fullName evidence="6">Type II toxin-antitoxin system HipA family toxin</fullName>
    </submittedName>
</protein>
<evidence type="ECO:0000256" key="2">
    <source>
        <dbReference type="ARBA" id="ARBA00022679"/>
    </source>
</evidence>
<evidence type="ECO:0000256" key="3">
    <source>
        <dbReference type="ARBA" id="ARBA00022777"/>
    </source>
</evidence>
<comment type="caution">
    <text evidence="6">The sequence shown here is derived from an EMBL/GenBank/DDBJ whole genome shotgun (WGS) entry which is preliminary data.</text>
</comment>
<keyword evidence="3" id="KW-0418">Kinase</keyword>
<evidence type="ECO:0000313" key="6">
    <source>
        <dbReference type="EMBL" id="MCW4094265.1"/>
    </source>
</evidence>
<feature type="domain" description="HipA-like C-terminal" evidence="4">
    <location>
        <begin position="170"/>
        <end position="244"/>
    </location>
</feature>
<gene>
    <name evidence="6" type="ORF">ONT05_12040</name>
</gene>
<dbReference type="GO" id="GO:0004674">
    <property type="term" value="F:protein serine/threonine kinase activity"/>
    <property type="evidence" value="ECO:0007669"/>
    <property type="project" value="TreeGrafter"/>
</dbReference>
<dbReference type="PANTHER" id="PTHR37419">
    <property type="entry name" value="SERINE/THREONINE-PROTEIN KINASE TOXIN HIPA"/>
    <property type="match status" value="1"/>
</dbReference>
<evidence type="ECO:0000259" key="5">
    <source>
        <dbReference type="Pfam" id="PF13657"/>
    </source>
</evidence>
<dbReference type="EMBL" id="JAPDUS010000024">
    <property type="protein sequence ID" value="MCW4094265.1"/>
    <property type="molecule type" value="Genomic_DNA"/>
</dbReference>
<dbReference type="PANTHER" id="PTHR37419:SF8">
    <property type="entry name" value="TOXIN YJJJ"/>
    <property type="match status" value="1"/>
</dbReference>
<feature type="domain" description="HipA N-terminal subdomain 1" evidence="5">
    <location>
        <begin position="6"/>
        <end position="120"/>
    </location>
</feature>
<sequence length="382" mass="43064">MIASSLQIMLWDKEIGRLSWDARRGVSFFEYNPAFLGGRLDPFPLVASVKSPASRRPIMGDRETKLYRKLPPFLADSLPDAWGNQVFECWRIQNGIRNQEITPLEILSFIGKRGMGALEFIPESSGIRKSEKLNMKLLTDLAQRIFLERENVRLLPDESLTMQSLIAVGTSAGGRQPKAIIAINPKTGEIRSGQIAGHKGFDYCILKFGDAEHSSAELEMAYYKMARAAGISMMPCRIIEIEGQTLEDALALGKENGIRKAESIIGEVASAIRQFRHFAEECEVSQRWIGAVEATLNQHLAEWGLLERRKNVAFRIGETLFEKVRVEKTYKGNYHLLCEVDGKEHKFVITGKKEEYALIDRVGTDNLTDEQLYSLVETFFVG</sequence>
<dbReference type="InterPro" id="IPR012893">
    <property type="entry name" value="HipA-like_C"/>
</dbReference>
<comment type="similarity">
    <text evidence="1">Belongs to the HipA Ser/Thr kinase family.</text>
</comment>
<evidence type="ECO:0000256" key="1">
    <source>
        <dbReference type="ARBA" id="ARBA00010164"/>
    </source>
</evidence>
<evidence type="ECO:0000313" key="7">
    <source>
        <dbReference type="Proteomes" id="UP001209074"/>
    </source>
</evidence>
<keyword evidence="2" id="KW-0808">Transferase</keyword>
<accession>A0AAW5U1A6</accession>
<dbReference type="Proteomes" id="UP001209074">
    <property type="component" value="Unassembled WGS sequence"/>
</dbReference>
<name>A0AAW5U1A6_9BACT</name>
<proteinExistence type="inferred from homology"/>
<organism evidence="6 7">
    <name type="scientific">Segatella copri</name>
    <dbReference type="NCBI Taxonomy" id="165179"/>
    <lineage>
        <taxon>Bacteria</taxon>
        <taxon>Pseudomonadati</taxon>
        <taxon>Bacteroidota</taxon>
        <taxon>Bacteroidia</taxon>
        <taxon>Bacteroidales</taxon>
        <taxon>Prevotellaceae</taxon>
        <taxon>Segatella</taxon>
    </lineage>
</organism>
<dbReference type="AlphaFoldDB" id="A0AAW5U1A6"/>
<dbReference type="InterPro" id="IPR017508">
    <property type="entry name" value="HipA_N1"/>
</dbReference>
<dbReference type="Pfam" id="PF07804">
    <property type="entry name" value="HipA_C"/>
    <property type="match status" value="1"/>
</dbReference>
<dbReference type="RefSeq" id="WP_264960367.1">
    <property type="nucleotide sequence ID" value="NZ_JAPDUQ010000005.1"/>
</dbReference>
<dbReference type="InterPro" id="IPR052028">
    <property type="entry name" value="HipA_Ser/Thr_kinase"/>
</dbReference>
<dbReference type="Pfam" id="PF13657">
    <property type="entry name" value="Couple_hipA"/>
    <property type="match status" value="1"/>
</dbReference>